<evidence type="ECO:0000256" key="1">
    <source>
        <dbReference type="SAM" id="SignalP"/>
    </source>
</evidence>
<evidence type="ECO:0000313" key="2">
    <source>
        <dbReference type="EMBL" id="NDY90425.1"/>
    </source>
</evidence>
<reference evidence="2 3" key="1">
    <citation type="submission" date="2020-02" db="EMBL/GenBank/DDBJ databases">
        <title>Ideonella bacterium strain TBM-1.</title>
        <authorList>
            <person name="Chen W.-M."/>
        </authorList>
    </citation>
    <scope>NUCLEOTIDE SEQUENCE [LARGE SCALE GENOMIC DNA]</scope>
    <source>
        <strain evidence="2 3">TBM-1</strain>
    </source>
</reference>
<dbReference type="PANTHER" id="PTHR11102:SF160">
    <property type="entry name" value="ERAD-ASSOCIATED E3 UBIQUITIN-PROTEIN LIGASE COMPONENT HRD3"/>
    <property type="match status" value="1"/>
</dbReference>
<accession>A0A7C9TJ80</accession>
<comment type="caution">
    <text evidence="2">The sequence shown here is derived from an EMBL/GenBank/DDBJ whole genome shotgun (WGS) entry which is preliminary data.</text>
</comment>
<dbReference type="Gene3D" id="1.25.40.10">
    <property type="entry name" value="Tetratricopeptide repeat domain"/>
    <property type="match status" value="2"/>
</dbReference>
<organism evidence="2 3">
    <name type="scientific">Ideonella livida</name>
    <dbReference type="NCBI Taxonomy" id="2707176"/>
    <lineage>
        <taxon>Bacteria</taxon>
        <taxon>Pseudomonadati</taxon>
        <taxon>Pseudomonadota</taxon>
        <taxon>Betaproteobacteria</taxon>
        <taxon>Burkholderiales</taxon>
        <taxon>Sphaerotilaceae</taxon>
        <taxon>Ideonella</taxon>
    </lineage>
</organism>
<dbReference type="AlphaFoldDB" id="A0A7C9TJ80"/>
<dbReference type="Pfam" id="PF08238">
    <property type="entry name" value="Sel1"/>
    <property type="match status" value="6"/>
</dbReference>
<name>A0A7C9TJ80_9BURK</name>
<sequence length="536" mass="58686">MLGAGALVAGLLGWASLVAPAWAGHAEGLEALARRDAVRARAEFEAAPQDPKAQYELARLWQEGQGGAKDEARATQLLRSASDRGHLDARLALAYSAGNGRGMSKDGDEAMRLLRSLEAAGHTQGTLVLGRALRWGWWGVPRDEVAGVTLFKRLMTEQDHDDARLYYAMALQSGVGAAKDEAGAAALYKHGAERQHLGSMVAYARALTYGHGVTADEAAGLDWYRRAAERHDPEAQLAVGLAHLWGRGVGRDEKTAARWIDASARQGWAFAQEQLADLFRRGAGVPRSPTEAYFWYSVAARDRFSPLVVERAQQQRVTLSRELNDGQLSRVQARAEAFQPTVPFKVLAEAPAPLSRNDRLQMGGVELRVPAPRGYVNSWAVLEWMQGINPNEPAVRAVLMSLTSQEDHDRARLGMPGRLRNIEISRHQQDDAVAVTPALFKSLQEQTRRAMEGAVQEGRYKVEGELEQDEARLVMVRSSPDGTQLDAVALLRVKERVLQLVFTGFAPGQMAELHDLIKQTLGGALSANRSGGFWPF</sequence>
<dbReference type="SMART" id="SM00671">
    <property type="entry name" value="SEL1"/>
    <property type="match status" value="7"/>
</dbReference>
<keyword evidence="1" id="KW-0732">Signal</keyword>
<proteinExistence type="predicted"/>
<dbReference type="InterPro" id="IPR006597">
    <property type="entry name" value="Sel1-like"/>
</dbReference>
<keyword evidence="3" id="KW-1185">Reference proteome</keyword>
<feature type="signal peptide" evidence="1">
    <location>
        <begin position="1"/>
        <end position="23"/>
    </location>
</feature>
<feature type="chain" id="PRO_5028978605" evidence="1">
    <location>
        <begin position="24"/>
        <end position="536"/>
    </location>
</feature>
<dbReference type="InterPro" id="IPR050767">
    <property type="entry name" value="Sel1_AlgK"/>
</dbReference>
<gene>
    <name evidence="2" type="ORF">G3A44_04345</name>
</gene>
<protein>
    <submittedName>
        <fullName evidence="2">Sel1 repeat family protein</fullName>
    </submittedName>
</protein>
<dbReference type="SUPFAM" id="SSF81901">
    <property type="entry name" value="HCP-like"/>
    <property type="match status" value="2"/>
</dbReference>
<evidence type="ECO:0000313" key="3">
    <source>
        <dbReference type="Proteomes" id="UP000484255"/>
    </source>
</evidence>
<dbReference type="Proteomes" id="UP000484255">
    <property type="component" value="Unassembled WGS sequence"/>
</dbReference>
<dbReference type="RefSeq" id="WP_163456275.1">
    <property type="nucleotide sequence ID" value="NZ_JAAGOH010000003.1"/>
</dbReference>
<dbReference type="InterPro" id="IPR011990">
    <property type="entry name" value="TPR-like_helical_dom_sf"/>
</dbReference>
<dbReference type="EMBL" id="JAAGOH010000003">
    <property type="protein sequence ID" value="NDY90425.1"/>
    <property type="molecule type" value="Genomic_DNA"/>
</dbReference>
<dbReference type="PANTHER" id="PTHR11102">
    <property type="entry name" value="SEL-1-LIKE PROTEIN"/>
    <property type="match status" value="1"/>
</dbReference>